<proteinExistence type="predicted"/>
<dbReference type="EMBL" id="QMDX01000001">
    <property type="protein sequence ID" value="TSD16177.1"/>
    <property type="molecule type" value="Genomic_DNA"/>
</dbReference>
<dbReference type="InParanoid" id="A0A554NFK3"/>
<dbReference type="OrthoDB" id="97626at2157"/>
<organism evidence="3 4">
    <name type="scientific">Haloglomus irregulare</name>
    <dbReference type="NCBI Taxonomy" id="2234134"/>
    <lineage>
        <taxon>Archaea</taxon>
        <taxon>Methanobacteriati</taxon>
        <taxon>Methanobacteriota</taxon>
        <taxon>Stenosarchaea group</taxon>
        <taxon>Halobacteria</taxon>
        <taxon>Halobacteriales</taxon>
        <taxon>Natronomonadaceae</taxon>
        <taxon>Haloglomus</taxon>
    </lineage>
</organism>
<keyword evidence="1" id="KW-1277">Toxin-antitoxin system</keyword>
<evidence type="ECO:0000256" key="2">
    <source>
        <dbReference type="SAM" id="MobiDB-lite"/>
    </source>
</evidence>
<dbReference type="SUPFAM" id="SSF143011">
    <property type="entry name" value="RelE-like"/>
    <property type="match status" value="1"/>
</dbReference>
<dbReference type="InterPro" id="IPR035093">
    <property type="entry name" value="RelE/ParE_toxin_dom_sf"/>
</dbReference>
<sequence>MAAYHTRPATADKFQRGAHKPEYRRREPCLRGVSIAIPSGGIPPLQGWVDVNEVDWIPKALDLLDGLDSEAQERLVKKLDEAKDWTSHRLEKLTGYPYYKLRAGDYRAIITWDRDDDRLVVEAVGHRRNIYDRHLPP</sequence>
<dbReference type="Pfam" id="PF05016">
    <property type="entry name" value="ParE_toxin"/>
    <property type="match status" value="1"/>
</dbReference>
<evidence type="ECO:0000313" key="4">
    <source>
        <dbReference type="Proteomes" id="UP000319894"/>
    </source>
</evidence>
<feature type="region of interest" description="Disordered" evidence="2">
    <location>
        <begin position="1"/>
        <end position="23"/>
    </location>
</feature>
<keyword evidence="4" id="KW-1185">Reference proteome</keyword>
<comment type="caution">
    <text evidence="3">The sequence shown here is derived from an EMBL/GenBank/DDBJ whole genome shotgun (WGS) entry which is preliminary data.</text>
</comment>
<dbReference type="Proteomes" id="UP000319894">
    <property type="component" value="Unassembled WGS sequence"/>
</dbReference>
<dbReference type="InterPro" id="IPR007712">
    <property type="entry name" value="RelE/ParE_toxin"/>
</dbReference>
<evidence type="ECO:0008006" key="5">
    <source>
        <dbReference type="Google" id="ProtNLM"/>
    </source>
</evidence>
<feature type="compositionally biased region" description="Basic and acidic residues" evidence="2">
    <location>
        <begin position="13"/>
        <end position="23"/>
    </location>
</feature>
<gene>
    <name evidence="3" type="ORF">DP107_03170</name>
</gene>
<evidence type="ECO:0000256" key="1">
    <source>
        <dbReference type="ARBA" id="ARBA00022649"/>
    </source>
</evidence>
<name>A0A554NFK3_9EURY</name>
<evidence type="ECO:0000313" key="3">
    <source>
        <dbReference type="EMBL" id="TSD16177.1"/>
    </source>
</evidence>
<dbReference type="AlphaFoldDB" id="A0A554NFK3"/>
<dbReference type="Gene3D" id="3.30.2310.20">
    <property type="entry name" value="RelE-like"/>
    <property type="match status" value="1"/>
</dbReference>
<protein>
    <recommendedName>
        <fullName evidence="5">Cytotoxic translational repressor of toxin-antitoxin stability system</fullName>
    </recommendedName>
</protein>
<reference evidence="3 4" key="1">
    <citation type="submission" date="2018-06" db="EMBL/GenBank/DDBJ databases">
        <title>Natronomonas sp. F16-60 a new haloarchaeon isolated from a solar saltern of Isla Cristina, Huelva, Spain.</title>
        <authorList>
            <person name="Duran-Viseras A."/>
            <person name="Sanchez-Porro C."/>
            <person name="Ventosa A."/>
        </authorList>
    </citation>
    <scope>NUCLEOTIDE SEQUENCE [LARGE SCALE GENOMIC DNA]</scope>
    <source>
        <strain evidence="3 4">F16-60</strain>
    </source>
</reference>
<accession>A0A554NFK3</accession>